<protein>
    <submittedName>
        <fullName evidence="1">Uncharacterized protein</fullName>
    </submittedName>
</protein>
<evidence type="ECO:0000313" key="1">
    <source>
        <dbReference type="EMBL" id="KAK3803956.1"/>
    </source>
</evidence>
<keyword evidence="2" id="KW-1185">Reference proteome</keyword>
<gene>
    <name evidence="1" type="ORF">RRG08_059819</name>
</gene>
<dbReference type="Proteomes" id="UP001283361">
    <property type="component" value="Unassembled WGS sequence"/>
</dbReference>
<dbReference type="AlphaFoldDB" id="A0AAE1EDW6"/>
<evidence type="ECO:0000313" key="2">
    <source>
        <dbReference type="Proteomes" id="UP001283361"/>
    </source>
</evidence>
<proteinExistence type="predicted"/>
<name>A0AAE1EDW6_9GAST</name>
<accession>A0AAE1EDW6</accession>
<organism evidence="1 2">
    <name type="scientific">Elysia crispata</name>
    <name type="common">lettuce slug</name>
    <dbReference type="NCBI Taxonomy" id="231223"/>
    <lineage>
        <taxon>Eukaryota</taxon>
        <taxon>Metazoa</taxon>
        <taxon>Spiralia</taxon>
        <taxon>Lophotrochozoa</taxon>
        <taxon>Mollusca</taxon>
        <taxon>Gastropoda</taxon>
        <taxon>Heterobranchia</taxon>
        <taxon>Euthyneura</taxon>
        <taxon>Panpulmonata</taxon>
        <taxon>Sacoglossa</taxon>
        <taxon>Placobranchoidea</taxon>
        <taxon>Plakobranchidae</taxon>
        <taxon>Elysia</taxon>
    </lineage>
</organism>
<dbReference type="EMBL" id="JAWDGP010000077">
    <property type="protein sequence ID" value="KAK3803956.1"/>
    <property type="molecule type" value="Genomic_DNA"/>
</dbReference>
<sequence length="160" mass="18086">MRIERALIGVIKQEWINLGPKAFRACLSKDRFEANTEQRAGDIASAERGLMDATRISRTEKWPAETKRILIISSVMDKIWQLIINIARQIIRSGKVLSRGVDPAKHCLPLNQTCVNLKWRAKTTCVHKRGEEIQTSLALASCSLGKPQPGANHFRQEEQQ</sequence>
<comment type="caution">
    <text evidence="1">The sequence shown here is derived from an EMBL/GenBank/DDBJ whole genome shotgun (WGS) entry which is preliminary data.</text>
</comment>
<reference evidence="1" key="1">
    <citation type="journal article" date="2023" name="G3 (Bethesda)">
        <title>A reference genome for the long-term kleptoplast-retaining sea slug Elysia crispata morphotype clarki.</title>
        <authorList>
            <person name="Eastman K.E."/>
            <person name="Pendleton A.L."/>
            <person name="Shaikh M.A."/>
            <person name="Suttiyut T."/>
            <person name="Ogas R."/>
            <person name="Tomko P."/>
            <person name="Gavelis G."/>
            <person name="Widhalm J.R."/>
            <person name="Wisecaver J.H."/>
        </authorList>
    </citation>
    <scope>NUCLEOTIDE SEQUENCE</scope>
    <source>
        <strain evidence="1">ECLA1</strain>
    </source>
</reference>